<comment type="cofactor">
    <cofactor evidence="1">
        <name>pyruvate</name>
        <dbReference type="ChEBI" id="CHEBI:15361"/>
    </cofactor>
</comment>
<gene>
    <name evidence="10" type="ORF">UU29_C0002G0039</name>
</gene>
<evidence type="ECO:0000256" key="4">
    <source>
        <dbReference type="ARBA" id="ARBA00023066"/>
    </source>
</evidence>
<dbReference type="InterPro" id="IPR003826">
    <property type="entry name" value="AdoMetDC_fam_prok"/>
</dbReference>
<evidence type="ECO:0000256" key="7">
    <source>
        <dbReference type="ARBA" id="ARBA00023239"/>
    </source>
</evidence>
<evidence type="ECO:0000256" key="1">
    <source>
        <dbReference type="ARBA" id="ARBA00001928"/>
    </source>
</evidence>
<evidence type="ECO:0000313" key="10">
    <source>
        <dbReference type="EMBL" id="KKR83726.1"/>
    </source>
</evidence>
<keyword evidence="2" id="KW-0210">Decarboxylase</keyword>
<name>A0A0G0U909_9BACT</name>
<evidence type="ECO:0000256" key="5">
    <source>
        <dbReference type="ARBA" id="ARBA00023115"/>
    </source>
</evidence>
<dbReference type="GO" id="GO:0005829">
    <property type="term" value="C:cytosol"/>
    <property type="evidence" value="ECO:0007669"/>
    <property type="project" value="TreeGrafter"/>
</dbReference>
<protein>
    <submittedName>
        <fullName evidence="10">S-adenosylmethionine decarboxylase proenzyme</fullName>
    </submittedName>
</protein>
<reference evidence="10 11" key="1">
    <citation type="journal article" date="2015" name="Nature">
        <title>rRNA introns, odd ribosomes, and small enigmatic genomes across a large radiation of phyla.</title>
        <authorList>
            <person name="Brown C.T."/>
            <person name="Hug L.A."/>
            <person name="Thomas B.C."/>
            <person name="Sharon I."/>
            <person name="Castelle C.J."/>
            <person name="Singh A."/>
            <person name="Wilkins M.J."/>
            <person name="Williams K.H."/>
            <person name="Banfield J.F."/>
        </authorList>
    </citation>
    <scope>NUCLEOTIDE SEQUENCE [LARGE SCALE GENOMIC DNA]</scope>
</reference>
<accession>A0A0G0U909</accession>
<evidence type="ECO:0000256" key="2">
    <source>
        <dbReference type="ARBA" id="ARBA00022793"/>
    </source>
</evidence>
<dbReference type="NCBIfam" id="TIGR03330">
    <property type="entry name" value="SAM_DCase_Bsu"/>
    <property type="match status" value="1"/>
</dbReference>
<keyword evidence="5" id="KW-0620">Polyamine biosynthesis</keyword>
<comment type="caution">
    <text evidence="10">The sequence shown here is derived from an EMBL/GenBank/DDBJ whole genome shotgun (WGS) entry which is preliminary data.</text>
</comment>
<keyword evidence="7" id="KW-0456">Lyase</keyword>
<evidence type="ECO:0000313" key="11">
    <source>
        <dbReference type="Proteomes" id="UP000034601"/>
    </source>
</evidence>
<evidence type="ECO:0000256" key="9">
    <source>
        <dbReference type="ARBA" id="ARBA00023317"/>
    </source>
</evidence>
<dbReference type="AlphaFoldDB" id="A0A0G0U909"/>
<dbReference type="PANTHER" id="PTHR33866:SF2">
    <property type="entry name" value="S-ADENOSYLMETHIONINE DECARBOXYLASE PROENZYME"/>
    <property type="match status" value="1"/>
</dbReference>
<proteinExistence type="predicted"/>
<dbReference type="GO" id="GO:0004014">
    <property type="term" value="F:adenosylmethionine decarboxylase activity"/>
    <property type="evidence" value="ECO:0007669"/>
    <property type="project" value="InterPro"/>
</dbReference>
<organism evidence="10 11">
    <name type="scientific">Candidatus Daviesbacteria bacterium GW2011_GWA2_40_9</name>
    <dbReference type="NCBI Taxonomy" id="1618424"/>
    <lineage>
        <taxon>Bacteria</taxon>
        <taxon>Candidatus Daviesiibacteriota</taxon>
    </lineage>
</organism>
<dbReference type="InterPro" id="IPR017716">
    <property type="entry name" value="S-AdoMet_deCOase_pro-enz"/>
</dbReference>
<dbReference type="SUPFAM" id="SSF56276">
    <property type="entry name" value="S-adenosylmethionine decarboxylase"/>
    <property type="match status" value="1"/>
</dbReference>
<sequence length="116" mass="13239">MPNSAQIYIDHQVAELEGVNFELLNSEDKLLPTAQKVAEQLNLRVVKSFIHRFDPHGLSLMLVLSQSHLAIHTWPEHGYMHVDIVTCSANMASSKFAEVLKKYFSPTKITCRKIEY</sequence>
<dbReference type="PANTHER" id="PTHR33866">
    <property type="entry name" value="S-ADENOSYLMETHIONINE DECARBOXYLASE PROENZYME"/>
    <property type="match status" value="1"/>
</dbReference>
<keyword evidence="9" id="KW-0670">Pyruvate</keyword>
<keyword evidence="3" id="KW-0068">Autocatalytic cleavage</keyword>
<keyword evidence="8" id="KW-0704">Schiff base</keyword>
<dbReference type="InterPro" id="IPR016067">
    <property type="entry name" value="S-AdoMet_deCO2ase_core"/>
</dbReference>
<dbReference type="EMBL" id="LCAB01000002">
    <property type="protein sequence ID" value="KKR83726.1"/>
    <property type="molecule type" value="Genomic_DNA"/>
</dbReference>
<dbReference type="Proteomes" id="UP000034601">
    <property type="component" value="Unassembled WGS sequence"/>
</dbReference>
<dbReference type="GO" id="GO:0008295">
    <property type="term" value="P:spermidine biosynthetic process"/>
    <property type="evidence" value="ECO:0007669"/>
    <property type="project" value="UniProtKB-KW"/>
</dbReference>
<keyword evidence="6" id="KW-0865">Zymogen</keyword>
<dbReference type="Gene3D" id="3.60.90.10">
    <property type="entry name" value="S-adenosylmethionine decarboxylase"/>
    <property type="match status" value="1"/>
</dbReference>
<evidence type="ECO:0000256" key="6">
    <source>
        <dbReference type="ARBA" id="ARBA00023145"/>
    </source>
</evidence>
<keyword evidence="4" id="KW-0745">Spermidine biosynthesis</keyword>
<evidence type="ECO:0000256" key="3">
    <source>
        <dbReference type="ARBA" id="ARBA00022813"/>
    </source>
</evidence>
<dbReference type="Pfam" id="PF02675">
    <property type="entry name" value="AdoMet_dc"/>
    <property type="match status" value="1"/>
</dbReference>
<evidence type="ECO:0000256" key="8">
    <source>
        <dbReference type="ARBA" id="ARBA00023270"/>
    </source>
</evidence>